<keyword evidence="4" id="KW-1185">Reference proteome</keyword>
<name>A0A9N8DVH7_9STRA</name>
<evidence type="ECO:0000313" key="3">
    <source>
        <dbReference type="EMBL" id="CAB9509085.1"/>
    </source>
</evidence>
<feature type="compositionally biased region" description="Basic and acidic residues" evidence="1">
    <location>
        <begin position="86"/>
        <end position="107"/>
    </location>
</feature>
<evidence type="ECO:0000313" key="4">
    <source>
        <dbReference type="Proteomes" id="UP001153069"/>
    </source>
</evidence>
<sequence length="285" mass="32081">MMLYPSSCRRRCKSPANIYAGRMMLLVALLSAMMMDRADGQVEILALGAVAVAAVGGGVFVKAKFKKIGYFLLNGNDKDDEDEDKNPEKSKSKKGDGGGGHNKKDKESEDEEEKESKDEEEKESEGDEESEDEDDEESEDEDKNIKYGFLFSTIDNADWCITANNGVRKGALVEMRPCRFSNQPKSQLWSFNKDGQFQSAKDPLQCLMVPENKDYARVKMGPCDSDDDINEFRFRKAEPPAIIRGKGYQNMCLTNKGQKIDKGDTVVVDDCDRTDEHFLFTLHYV</sequence>
<feature type="region of interest" description="Disordered" evidence="1">
    <location>
        <begin position="76"/>
        <end position="143"/>
    </location>
</feature>
<comment type="caution">
    <text evidence="3">The sequence shown here is derived from an EMBL/GenBank/DDBJ whole genome shotgun (WGS) entry which is preliminary data.</text>
</comment>
<dbReference type="SUPFAM" id="SSF50370">
    <property type="entry name" value="Ricin B-like lectins"/>
    <property type="match status" value="1"/>
</dbReference>
<feature type="compositionally biased region" description="Acidic residues" evidence="1">
    <location>
        <begin position="120"/>
        <end position="142"/>
    </location>
</feature>
<accession>A0A9N8DVH7</accession>
<evidence type="ECO:0000256" key="1">
    <source>
        <dbReference type="SAM" id="MobiDB-lite"/>
    </source>
</evidence>
<gene>
    <name evidence="3" type="ORF">SEMRO_374_G129290.1</name>
</gene>
<dbReference type="Gene3D" id="2.80.10.50">
    <property type="match status" value="1"/>
</dbReference>
<dbReference type="EMBL" id="CAICTM010000373">
    <property type="protein sequence ID" value="CAB9509085.1"/>
    <property type="molecule type" value="Genomic_DNA"/>
</dbReference>
<proteinExistence type="predicted"/>
<dbReference type="Proteomes" id="UP001153069">
    <property type="component" value="Unassembled WGS sequence"/>
</dbReference>
<dbReference type="Pfam" id="PF00652">
    <property type="entry name" value="Ricin_B_lectin"/>
    <property type="match status" value="1"/>
</dbReference>
<dbReference type="SMART" id="SM00458">
    <property type="entry name" value="RICIN"/>
    <property type="match status" value="1"/>
</dbReference>
<evidence type="ECO:0000259" key="2">
    <source>
        <dbReference type="SMART" id="SM00458"/>
    </source>
</evidence>
<feature type="domain" description="Ricin B lectin" evidence="2">
    <location>
        <begin position="148"/>
        <end position="281"/>
    </location>
</feature>
<dbReference type="InterPro" id="IPR000772">
    <property type="entry name" value="Ricin_B_lectin"/>
</dbReference>
<dbReference type="InterPro" id="IPR035992">
    <property type="entry name" value="Ricin_B-like_lectins"/>
</dbReference>
<protein>
    <recommendedName>
        <fullName evidence="2">Ricin B lectin domain-containing protein</fullName>
    </recommendedName>
</protein>
<dbReference type="PROSITE" id="PS50231">
    <property type="entry name" value="RICIN_B_LECTIN"/>
    <property type="match status" value="1"/>
</dbReference>
<organism evidence="3 4">
    <name type="scientific">Seminavis robusta</name>
    <dbReference type="NCBI Taxonomy" id="568900"/>
    <lineage>
        <taxon>Eukaryota</taxon>
        <taxon>Sar</taxon>
        <taxon>Stramenopiles</taxon>
        <taxon>Ochrophyta</taxon>
        <taxon>Bacillariophyta</taxon>
        <taxon>Bacillariophyceae</taxon>
        <taxon>Bacillariophycidae</taxon>
        <taxon>Naviculales</taxon>
        <taxon>Naviculaceae</taxon>
        <taxon>Seminavis</taxon>
    </lineage>
</organism>
<reference evidence="3" key="1">
    <citation type="submission" date="2020-06" db="EMBL/GenBank/DDBJ databases">
        <authorList>
            <consortium name="Plant Systems Biology data submission"/>
        </authorList>
    </citation>
    <scope>NUCLEOTIDE SEQUENCE</scope>
    <source>
        <strain evidence="3">D6</strain>
    </source>
</reference>
<dbReference type="AlphaFoldDB" id="A0A9N8DVH7"/>